<feature type="region of interest" description="Disordered" evidence="1">
    <location>
        <begin position="127"/>
        <end position="208"/>
    </location>
</feature>
<dbReference type="Gene3D" id="1.25.40.20">
    <property type="entry name" value="Ankyrin repeat-containing domain"/>
    <property type="match status" value="1"/>
</dbReference>
<dbReference type="Pfam" id="PF00226">
    <property type="entry name" value="DnaJ"/>
    <property type="match status" value="1"/>
</dbReference>
<feature type="compositionally biased region" description="Basic and acidic residues" evidence="1">
    <location>
        <begin position="187"/>
        <end position="204"/>
    </location>
</feature>
<reference evidence="3 4" key="1">
    <citation type="submission" date="2024-02" db="EMBL/GenBank/DDBJ databases">
        <title>A draft genome for the cacao thread blight pathogen Marasmius crinis-equi.</title>
        <authorList>
            <person name="Cohen S.P."/>
            <person name="Baruah I.K."/>
            <person name="Amoako-Attah I."/>
            <person name="Bukari Y."/>
            <person name="Meinhardt L.W."/>
            <person name="Bailey B.A."/>
        </authorList>
    </citation>
    <scope>NUCLEOTIDE SEQUENCE [LARGE SCALE GENOMIC DNA]</scope>
    <source>
        <strain evidence="3 4">GH-76</strain>
    </source>
</reference>
<name>A0ABR3ESU7_9AGAR</name>
<accession>A0ABR3ESU7</accession>
<dbReference type="SMART" id="SM00248">
    <property type="entry name" value="ANK"/>
    <property type="match status" value="3"/>
</dbReference>
<dbReference type="PRINTS" id="PR00625">
    <property type="entry name" value="JDOMAIN"/>
</dbReference>
<dbReference type="CDD" id="cd06257">
    <property type="entry name" value="DnaJ"/>
    <property type="match status" value="1"/>
</dbReference>
<dbReference type="SUPFAM" id="SSF48403">
    <property type="entry name" value="Ankyrin repeat"/>
    <property type="match status" value="1"/>
</dbReference>
<dbReference type="InterPro" id="IPR036770">
    <property type="entry name" value="Ankyrin_rpt-contain_sf"/>
</dbReference>
<dbReference type="Pfam" id="PF12796">
    <property type="entry name" value="Ank_2"/>
    <property type="match status" value="1"/>
</dbReference>
<dbReference type="SUPFAM" id="SSF46565">
    <property type="entry name" value="Chaperone J-domain"/>
    <property type="match status" value="1"/>
</dbReference>
<dbReference type="PANTHER" id="PTHR43948">
    <property type="entry name" value="DNAJ HOMOLOG SUBFAMILY B"/>
    <property type="match status" value="1"/>
</dbReference>
<feature type="compositionally biased region" description="Basic and acidic residues" evidence="1">
    <location>
        <begin position="473"/>
        <end position="482"/>
    </location>
</feature>
<dbReference type="SMART" id="SM00271">
    <property type="entry name" value="DnaJ"/>
    <property type="match status" value="1"/>
</dbReference>
<feature type="compositionally biased region" description="Basic and acidic residues" evidence="1">
    <location>
        <begin position="418"/>
        <end position="437"/>
    </location>
</feature>
<feature type="region of interest" description="Disordered" evidence="1">
    <location>
        <begin position="382"/>
        <end position="482"/>
    </location>
</feature>
<gene>
    <name evidence="3" type="ORF">V5O48_016154</name>
</gene>
<evidence type="ECO:0000313" key="3">
    <source>
        <dbReference type="EMBL" id="KAL0565866.1"/>
    </source>
</evidence>
<evidence type="ECO:0000256" key="1">
    <source>
        <dbReference type="SAM" id="MobiDB-lite"/>
    </source>
</evidence>
<dbReference type="PANTHER" id="PTHR43948:SF10">
    <property type="entry name" value="MRJ, ISOFORM E"/>
    <property type="match status" value="1"/>
</dbReference>
<organism evidence="3 4">
    <name type="scientific">Marasmius crinis-equi</name>
    <dbReference type="NCBI Taxonomy" id="585013"/>
    <lineage>
        <taxon>Eukaryota</taxon>
        <taxon>Fungi</taxon>
        <taxon>Dikarya</taxon>
        <taxon>Basidiomycota</taxon>
        <taxon>Agaricomycotina</taxon>
        <taxon>Agaricomycetes</taxon>
        <taxon>Agaricomycetidae</taxon>
        <taxon>Agaricales</taxon>
        <taxon>Marasmiineae</taxon>
        <taxon>Marasmiaceae</taxon>
        <taxon>Marasmius</taxon>
    </lineage>
</organism>
<dbReference type="PROSITE" id="PS50076">
    <property type="entry name" value="DNAJ_2"/>
    <property type="match status" value="1"/>
</dbReference>
<feature type="domain" description="J" evidence="2">
    <location>
        <begin position="9"/>
        <end position="86"/>
    </location>
</feature>
<protein>
    <recommendedName>
        <fullName evidence="2">J domain-containing protein</fullName>
    </recommendedName>
</protein>
<feature type="compositionally biased region" description="Polar residues" evidence="1">
    <location>
        <begin position="393"/>
        <end position="403"/>
    </location>
</feature>
<sequence length="482" mass="54072">MPATISVSAAYATLGVEKGSSLEVVKSAYRQLALRTHPDKNPDDPNATKQFQQVGEAYNVLSKHLDTSNRSGGGYYCSQGHYHEYDSDFDDYDDEYYSDEYDSEMEAEAAEYYRYEFREPRMPKETQAHFDERVRRNHEEQVQAEQRRKREAQIRKERAEEDRERERTEKEKRQKAKSQKKKASAQADREKAEAAARSQREKTQTLRSSVFNAARSGNSKKVKDGIWESNVDAAGGEVKPGYEEFVKAPRKDPRETLMHIVAKRGDLELLEWLDSHNADPEERDSQNLTAFHVAVRHGQLPIMNYFLENHPPGDDSREVYRSPLSSSLSNLRLAIESGDPQVVKLVLEQGLASSQVLNEVWTWMTSKGVETLPDEIAKIIMQHGGFTPPPTPVTNRNGDGSSAGNKKRGRGRGRGHNRQRDESRGSRSPDAGSERRGSPIPQGPPPQSASDRGNGRGRGRGRGRGQGRGRGRGGGDHGSSKP</sequence>
<feature type="compositionally biased region" description="Basic residues" evidence="1">
    <location>
        <begin position="173"/>
        <end position="183"/>
    </location>
</feature>
<feature type="compositionally biased region" description="Basic residues" evidence="1">
    <location>
        <begin position="455"/>
        <end position="471"/>
    </location>
</feature>
<dbReference type="InterPro" id="IPR001623">
    <property type="entry name" value="DnaJ_domain"/>
</dbReference>
<feature type="compositionally biased region" description="Basic and acidic residues" evidence="1">
    <location>
        <begin position="127"/>
        <end position="172"/>
    </location>
</feature>
<feature type="compositionally biased region" description="Basic residues" evidence="1">
    <location>
        <begin position="405"/>
        <end position="417"/>
    </location>
</feature>
<proteinExistence type="predicted"/>
<dbReference type="InterPro" id="IPR002110">
    <property type="entry name" value="Ankyrin_rpt"/>
</dbReference>
<dbReference type="EMBL" id="JBAHYK010002093">
    <property type="protein sequence ID" value="KAL0565866.1"/>
    <property type="molecule type" value="Genomic_DNA"/>
</dbReference>
<dbReference type="Proteomes" id="UP001465976">
    <property type="component" value="Unassembled WGS sequence"/>
</dbReference>
<evidence type="ECO:0000259" key="2">
    <source>
        <dbReference type="PROSITE" id="PS50076"/>
    </source>
</evidence>
<evidence type="ECO:0000313" key="4">
    <source>
        <dbReference type="Proteomes" id="UP001465976"/>
    </source>
</evidence>
<dbReference type="InterPro" id="IPR036869">
    <property type="entry name" value="J_dom_sf"/>
</dbReference>
<keyword evidence="4" id="KW-1185">Reference proteome</keyword>
<comment type="caution">
    <text evidence="3">The sequence shown here is derived from an EMBL/GenBank/DDBJ whole genome shotgun (WGS) entry which is preliminary data.</text>
</comment>
<dbReference type="Gene3D" id="1.10.287.110">
    <property type="entry name" value="DnaJ domain"/>
    <property type="match status" value="1"/>
</dbReference>